<evidence type="ECO:0000313" key="1">
    <source>
        <dbReference type="EMBL" id="EIQ82806.1"/>
    </source>
</evidence>
<accession>A0AAV3FUS6</accession>
<dbReference type="AlphaFoldDB" id="A0AAV3FUS6"/>
<comment type="caution">
    <text evidence="1">The sequence shown here is derived from an EMBL/GenBank/DDBJ whole genome shotgun (WGS) entry which is preliminary data.</text>
</comment>
<organism evidence="1 2">
    <name type="scientific">Streptococcus canis FSL Z3-227</name>
    <dbReference type="NCBI Taxonomy" id="482234"/>
    <lineage>
        <taxon>Bacteria</taxon>
        <taxon>Bacillati</taxon>
        <taxon>Bacillota</taxon>
        <taxon>Bacilli</taxon>
        <taxon>Lactobacillales</taxon>
        <taxon>Streptococcaceae</taxon>
        <taxon>Streptococcus</taxon>
    </lineage>
</organism>
<dbReference type="EMBL" id="AIDX01000001">
    <property type="protein sequence ID" value="EIQ82806.1"/>
    <property type="molecule type" value="Genomic_DNA"/>
</dbReference>
<name>A0AAV3FUS6_STRCB</name>
<protein>
    <submittedName>
        <fullName evidence="1">Uncharacterized protein</fullName>
    </submittedName>
</protein>
<reference evidence="1 2" key="1">
    <citation type="journal article" date="2012" name="PLoS ONE">
        <title>Gene Repertoire Evolution of Streptococcus pyogenes Inferred from Phylogenomic Analysis with Streptococcus canis and Streptococcus dysgalactiae.</title>
        <authorList>
            <person name="Lefebure T."/>
            <person name="Richards V.P."/>
            <person name="Lang P."/>
            <person name="Pavinski-Bitar P."/>
            <person name="Stanhope M.J."/>
        </authorList>
    </citation>
    <scope>NUCLEOTIDE SEQUENCE [LARGE SCALE GENOMIC DNA]</scope>
    <source>
        <strain evidence="1 2">FSL Z3-227</strain>
    </source>
</reference>
<sequence length="54" mass="6233">MFSFNRSVLEKATLACFYKVENLKTFSKPQAFSQVKSDKTIEILGRKGYHTNET</sequence>
<evidence type="ECO:0000313" key="2">
    <source>
        <dbReference type="Proteomes" id="UP000004423"/>
    </source>
</evidence>
<dbReference type="Proteomes" id="UP000004423">
    <property type="component" value="Unassembled WGS sequence"/>
</dbReference>
<proteinExistence type="predicted"/>
<gene>
    <name evidence="1" type="ORF">SCAZ3_10605</name>
</gene>